<evidence type="ECO:0000313" key="2">
    <source>
        <dbReference type="Proteomes" id="UP000184280"/>
    </source>
</evidence>
<accession>A0A1M7D595</accession>
<name>A0A1M7D595_XYLRU</name>
<dbReference type="EMBL" id="FRCJ01000001">
    <property type="protein sequence ID" value="SHL74666.1"/>
    <property type="molecule type" value="Genomic_DNA"/>
</dbReference>
<organism evidence="1 2">
    <name type="scientific">Xylanibacter ruminicola</name>
    <name type="common">Prevotella ruminicola</name>
    <dbReference type="NCBI Taxonomy" id="839"/>
    <lineage>
        <taxon>Bacteria</taxon>
        <taxon>Pseudomonadati</taxon>
        <taxon>Bacteroidota</taxon>
        <taxon>Bacteroidia</taxon>
        <taxon>Bacteroidales</taxon>
        <taxon>Prevotellaceae</taxon>
        <taxon>Xylanibacter</taxon>
    </lineage>
</organism>
<dbReference type="InterPro" id="IPR046573">
    <property type="entry name" value="DUF6633"/>
</dbReference>
<protein>
    <submittedName>
        <fullName evidence="1">Uncharacterized protein</fullName>
    </submittedName>
</protein>
<evidence type="ECO:0000313" key="1">
    <source>
        <dbReference type="EMBL" id="SHL74666.1"/>
    </source>
</evidence>
<proteinExistence type="predicted"/>
<dbReference type="AlphaFoldDB" id="A0A1M7D595"/>
<dbReference type="Pfam" id="PF20338">
    <property type="entry name" value="DUF6633"/>
    <property type="match status" value="1"/>
</dbReference>
<sequence length="158" mass="17952">MVKVNPDAQIAFAAKPKAAILGDYPTLRDIDSGYGKDFSVEWLLPQIADLALFTGAKNLTAQQQLGLARVISTEYKYLKITEMLLFFYKFKTGKYGRFYGTVDPMVITSALQQFVKDRNTMIDYYDLEKKREDAEKEKVGVMTYAEYLSLVESEKAGK</sequence>
<reference evidence="1 2" key="1">
    <citation type="submission" date="2016-11" db="EMBL/GenBank/DDBJ databases">
        <authorList>
            <person name="Jaros S."/>
            <person name="Januszkiewicz K."/>
            <person name="Wedrychowicz H."/>
        </authorList>
    </citation>
    <scope>NUCLEOTIDE SEQUENCE [LARGE SCALE GENOMIC DNA]</scope>
    <source>
        <strain evidence="1 2">BPI-34</strain>
    </source>
</reference>
<gene>
    <name evidence="1" type="ORF">SAMN04488494_0633</name>
</gene>
<dbReference type="Proteomes" id="UP000184280">
    <property type="component" value="Unassembled WGS sequence"/>
</dbReference>